<feature type="transmembrane region" description="Helical" evidence="1">
    <location>
        <begin position="79"/>
        <end position="102"/>
    </location>
</feature>
<dbReference type="AlphaFoldDB" id="A0A6G0TP94"/>
<organism evidence="2 3">
    <name type="scientific">Aphis glycines</name>
    <name type="common">Soybean aphid</name>
    <dbReference type="NCBI Taxonomy" id="307491"/>
    <lineage>
        <taxon>Eukaryota</taxon>
        <taxon>Metazoa</taxon>
        <taxon>Ecdysozoa</taxon>
        <taxon>Arthropoda</taxon>
        <taxon>Hexapoda</taxon>
        <taxon>Insecta</taxon>
        <taxon>Pterygota</taxon>
        <taxon>Neoptera</taxon>
        <taxon>Paraneoptera</taxon>
        <taxon>Hemiptera</taxon>
        <taxon>Sternorrhyncha</taxon>
        <taxon>Aphidomorpha</taxon>
        <taxon>Aphidoidea</taxon>
        <taxon>Aphididae</taxon>
        <taxon>Aphidini</taxon>
        <taxon>Aphis</taxon>
        <taxon>Aphis</taxon>
    </lineage>
</organism>
<protein>
    <submittedName>
        <fullName evidence="2">Uncharacterized protein</fullName>
    </submittedName>
</protein>
<comment type="caution">
    <text evidence="2">The sequence shown here is derived from an EMBL/GenBank/DDBJ whole genome shotgun (WGS) entry which is preliminary data.</text>
</comment>
<name>A0A6G0TP94_APHGL</name>
<keyword evidence="1" id="KW-0812">Transmembrane</keyword>
<sequence length="239" mass="28218">MPEYEKDIIFFPIENSKISTTNNKIKNKFMVRLGVRLCNFVFISVHHRYNINYQIFLRFVLKNKLLSCWILKYRSLIECAYIIITSHLLLYCTYILYIPLYFSMTHTKQHSSYCVPQIFRTLFIPDPDNTNCHSTYVFNVSAVATMFDFFSLAKTHKVNLSLMLRVVSSRKFDLLGTWDQKQFTILFKQSDGKIENDLRLAGVNNEEVGSRTYEDTYGLSEKGYKLIILRFKEIDINDK</sequence>
<reference evidence="2 3" key="1">
    <citation type="submission" date="2019-08" db="EMBL/GenBank/DDBJ databases">
        <title>The genome of the soybean aphid Biotype 1, its phylome, world population structure and adaptation to the North American continent.</title>
        <authorList>
            <person name="Giordano R."/>
            <person name="Donthu R.K."/>
            <person name="Hernandez A.G."/>
            <person name="Wright C.L."/>
            <person name="Zimin A.V."/>
        </authorList>
    </citation>
    <scope>NUCLEOTIDE SEQUENCE [LARGE SCALE GENOMIC DNA]</scope>
    <source>
        <tissue evidence="2">Whole aphids</tissue>
    </source>
</reference>
<gene>
    <name evidence="2" type="ORF">AGLY_007302</name>
</gene>
<proteinExistence type="predicted"/>
<evidence type="ECO:0000313" key="3">
    <source>
        <dbReference type="Proteomes" id="UP000475862"/>
    </source>
</evidence>
<evidence type="ECO:0000256" key="1">
    <source>
        <dbReference type="SAM" id="Phobius"/>
    </source>
</evidence>
<dbReference type="EMBL" id="VYZN01000023">
    <property type="protein sequence ID" value="KAE9536513.1"/>
    <property type="molecule type" value="Genomic_DNA"/>
</dbReference>
<keyword evidence="1" id="KW-0472">Membrane</keyword>
<evidence type="ECO:0000313" key="2">
    <source>
        <dbReference type="EMBL" id="KAE9536513.1"/>
    </source>
</evidence>
<keyword evidence="3" id="KW-1185">Reference proteome</keyword>
<accession>A0A6G0TP94</accession>
<dbReference type="Proteomes" id="UP000475862">
    <property type="component" value="Unassembled WGS sequence"/>
</dbReference>
<keyword evidence="1" id="KW-1133">Transmembrane helix</keyword>